<reference evidence="1 2" key="1">
    <citation type="submission" date="2020-04" db="EMBL/GenBank/DDBJ databases">
        <authorList>
            <person name="Wallbank WR R."/>
            <person name="Pardo Diaz C."/>
            <person name="Kozak K."/>
            <person name="Martin S."/>
            <person name="Jiggins C."/>
            <person name="Moest M."/>
            <person name="Warren A I."/>
            <person name="Byers J.R.P. K."/>
            <person name="Montejo-Kovacevich G."/>
            <person name="Yen C E."/>
        </authorList>
    </citation>
    <scope>NUCLEOTIDE SEQUENCE [LARGE SCALE GENOMIC DNA]</scope>
</reference>
<dbReference type="EMBL" id="CADEBC010000488">
    <property type="protein sequence ID" value="CAB3236669.1"/>
    <property type="molecule type" value="Genomic_DNA"/>
</dbReference>
<dbReference type="OrthoDB" id="7453187at2759"/>
<evidence type="ECO:0000313" key="2">
    <source>
        <dbReference type="Proteomes" id="UP000494106"/>
    </source>
</evidence>
<keyword evidence="2" id="KW-1185">Reference proteome</keyword>
<evidence type="ECO:0000313" key="1">
    <source>
        <dbReference type="EMBL" id="CAB3236669.1"/>
    </source>
</evidence>
<name>A0A8S0ZU17_ARCPL</name>
<dbReference type="AlphaFoldDB" id="A0A8S0ZU17"/>
<protein>
    <submittedName>
        <fullName evidence="1">Uncharacterized protein</fullName>
    </submittedName>
</protein>
<gene>
    <name evidence="1" type="ORF">APLA_LOCUS6626</name>
</gene>
<organism evidence="1 2">
    <name type="scientific">Arctia plantaginis</name>
    <name type="common">Wood tiger moth</name>
    <name type="synonym">Phalaena plantaginis</name>
    <dbReference type="NCBI Taxonomy" id="874455"/>
    <lineage>
        <taxon>Eukaryota</taxon>
        <taxon>Metazoa</taxon>
        <taxon>Ecdysozoa</taxon>
        <taxon>Arthropoda</taxon>
        <taxon>Hexapoda</taxon>
        <taxon>Insecta</taxon>
        <taxon>Pterygota</taxon>
        <taxon>Neoptera</taxon>
        <taxon>Endopterygota</taxon>
        <taxon>Lepidoptera</taxon>
        <taxon>Glossata</taxon>
        <taxon>Ditrysia</taxon>
        <taxon>Noctuoidea</taxon>
        <taxon>Erebidae</taxon>
        <taxon>Arctiinae</taxon>
        <taxon>Arctia</taxon>
    </lineage>
</organism>
<proteinExistence type="predicted"/>
<dbReference type="Proteomes" id="UP000494106">
    <property type="component" value="Unassembled WGS sequence"/>
</dbReference>
<sequence length="130" mass="14710">MIAARAHLHQNIYREESKLRSAPRHRCSVRGDERCVRAVGEAAPRSLSRSRTLAPPLPVPLAPSLLSRAVSMAARPLRRARSPRAPISTFLYFSFLTGLSQDQDRDVGGMWEGCRRDVAETVDQLYRYNY</sequence>
<comment type="caution">
    <text evidence="1">The sequence shown here is derived from an EMBL/GenBank/DDBJ whole genome shotgun (WGS) entry which is preliminary data.</text>
</comment>
<accession>A0A8S0ZU17</accession>